<keyword evidence="1" id="KW-0472">Membrane</keyword>
<name>A0A345ZXH1_9HYPH</name>
<keyword evidence="1" id="KW-1133">Transmembrane helix</keyword>
<gene>
    <name evidence="2" type="ORF">DW352_14480</name>
</gene>
<evidence type="ECO:0000313" key="3">
    <source>
        <dbReference type="Proteomes" id="UP000254889"/>
    </source>
</evidence>
<dbReference type="Proteomes" id="UP000254889">
    <property type="component" value="Chromosome"/>
</dbReference>
<dbReference type="KEGG" id="ptaw:DW352_14480"/>
<feature type="transmembrane region" description="Helical" evidence="1">
    <location>
        <begin position="53"/>
        <end position="73"/>
    </location>
</feature>
<keyword evidence="3" id="KW-1185">Reference proteome</keyword>
<organism evidence="2 3">
    <name type="scientific">Pseudolabrys taiwanensis</name>
    <dbReference type="NCBI Taxonomy" id="331696"/>
    <lineage>
        <taxon>Bacteria</taxon>
        <taxon>Pseudomonadati</taxon>
        <taxon>Pseudomonadota</taxon>
        <taxon>Alphaproteobacteria</taxon>
        <taxon>Hyphomicrobiales</taxon>
        <taxon>Xanthobacteraceae</taxon>
        <taxon>Pseudolabrys</taxon>
    </lineage>
</organism>
<protein>
    <submittedName>
        <fullName evidence="2">Uncharacterized protein</fullName>
    </submittedName>
</protein>
<dbReference type="EMBL" id="CP031417">
    <property type="protein sequence ID" value="AXK81618.1"/>
    <property type="molecule type" value="Genomic_DNA"/>
</dbReference>
<dbReference type="OrthoDB" id="8080853at2"/>
<feature type="transmembrane region" description="Helical" evidence="1">
    <location>
        <begin position="85"/>
        <end position="107"/>
    </location>
</feature>
<evidence type="ECO:0000313" key="2">
    <source>
        <dbReference type="EMBL" id="AXK81618.1"/>
    </source>
</evidence>
<feature type="transmembrane region" description="Helical" evidence="1">
    <location>
        <begin position="7"/>
        <end position="33"/>
    </location>
</feature>
<keyword evidence="1" id="KW-0812">Transmembrane</keyword>
<sequence length="111" mass="11832">MTLMSRNAYYIGIAFFGMINGIFNQTALVFALIHLQVLAPALLFGSTGLTLMLSSLMVSTATIILAGIPAALYERFTGAKDDSTVASLWIWLAGTALLTLPAIGNFIEFGL</sequence>
<accession>A0A345ZXH1</accession>
<reference evidence="2 3" key="1">
    <citation type="submission" date="2018-07" db="EMBL/GenBank/DDBJ databases">
        <authorList>
            <person name="Quirk P.G."/>
            <person name="Krulwich T.A."/>
        </authorList>
    </citation>
    <scope>NUCLEOTIDE SEQUENCE [LARGE SCALE GENOMIC DNA]</scope>
    <source>
        <strain evidence="2 3">CC-BB4</strain>
    </source>
</reference>
<proteinExistence type="predicted"/>
<dbReference type="AlphaFoldDB" id="A0A345ZXH1"/>
<evidence type="ECO:0000256" key="1">
    <source>
        <dbReference type="SAM" id="Phobius"/>
    </source>
</evidence>